<evidence type="ECO:0000313" key="4">
    <source>
        <dbReference type="Proteomes" id="UP001152320"/>
    </source>
</evidence>
<comment type="caution">
    <text evidence="3">The sequence shown here is derived from an EMBL/GenBank/DDBJ whole genome shotgun (WGS) entry which is preliminary data.</text>
</comment>
<feature type="transmembrane region" description="Helical" evidence="2">
    <location>
        <begin position="161"/>
        <end position="188"/>
    </location>
</feature>
<sequence>MGSVRKGESPPNLQGNCLQEVYLQEQGCPPQQGDPSQHKNPTQQVCPAEQDCPPEQGCPRQQEWTKEQENPSEKERTTGKEYPAEQGYLPEQECPTKQGYPPEKECPTDKGYLLEPGCSSQLEYPPQSPPPAYDEKQPVQSRFKSGDYDGAEESSKSAKSWSMGGLLCGVITWVLAVIVPILYVVVVLDSPGKSFRFGHGHDTFSGDNNIKDISEIYYLLPESEEFHWDDWLDWSFPFDY</sequence>
<organism evidence="3 4">
    <name type="scientific">Holothuria leucospilota</name>
    <name type="common">Black long sea cucumber</name>
    <name type="synonym">Mertensiothuria leucospilota</name>
    <dbReference type="NCBI Taxonomy" id="206669"/>
    <lineage>
        <taxon>Eukaryota</taxon>
        <taxon>Metazoa</taxon>
        <taxon>Echinodermata</taxon>
        <taxon>Eleutherozoa</taxon>
        <taxon>Echinozoa</taxon>
        <taxon>Holothuroidea</taxon>
        <taxon>Aspidochirotacea</taxon>
        <taxon>Aspidochirotida</taxon>
        <taxon>Holothuriidae</taxon>
        <taxon>Holothuria</taxon>
    </lineage>
</organism>
<keyword evidence="2" id="KW-1133">Transmembrane helix</keyword>
<accession>A0A9Q1HL18</accession>
<dbReference type="AlphaFoldDB" id="A0A9Q1HL18"/>
<dbReference type="EMBL" id="JAIZAY010000001">
    <property type="protein sequence ID" value="KAJ8049830.1"/>
    <property type="molecule type" value="Genomic_DNA"/>
</dbReference>
<evidence type="ECO:0000313" key="3">
    <source>
        <dbReference type="EMBL" id="KAJ8049830.1"/>
    </source>
</evidence>
<feature type="compositionally biased region" description="Basic and acidic residues" evidence="1">
    <location>
        <begin position="63"/>
        <end position="83"/>
    </location>
</feature>
<keyword evidence="2" id="KW-0472">Membrane</keyword>
<reference evidence="3" key="1">
    <citation type="submission" date="2021-10" db="EMBL/GenBank/DDBJ databases">
        <title>Tropical sea cucumber genome reveals ecological adaptation and Cuvierian tubules defense mechanism.</title>
        <authorList>
            <person name="Chen T."/>
        </authorList>
    </citation>
    <scope>NUCLEOTIDE SEQUENCE</scope>
    <source>
        <strain evidence="3">Nanhai2018</strain>
        <tissue evidence="3">Muscle</tissue>
    </source>
</reference>
<keyword evidence="2" id="KW-0812">Transmembrane</keyword>
<gene>
    <name evidence="3" type="ORF">HOLleu_02746</name>
</gene>
<dbReference type="GO" id="GO:0016020">
    <property type="term" value="C:membrane"/>
    <property type="evidence" value="ECO:0007669"/>
    <property type="project" value="UniProtKB-SubCell"/>
</dbReference>
<evidence type="ECO:0000256" key="2">
    <source>
        <dbReference type="SAM" id="Phobius"/>
    </source>
</evidence>
<name>A0A9Q1HL18_HOLLE</name>
<feature type="region of interest" description="Disordered" evidence="1">
    <location>
        <begin position="25"/>
        <end position="155"/>
    </location>
</feature>
<keyword evidence="4" id="KW-1185">Reference proteome</keyword>
<protein>
    <submittedName>
        <fullName evidence="3">Uncharacterized protein</fullName>
    </submittedName>
</protein>
<feature type="compositionally biased region" description="Polar residues" evidence="1">
    <location>
        <begin position="33"/>
        <end position="45"/>
    </location>
</feature>
<dbReference type="Proteomes" id="UP001152320">
    <property type="component" value="Chromosome 1"/>
</dbReference>
<evidence type="ECO:0000256" key="1">
    <source>
        <dbReference type="SAM" id="MobiDB-lite"/>
    </source>
</evidence>
<proteinExistence type="predicted"/>